<comment type="caution">
    <text evidence="2">The sequence shown here is derived from an EMBL/GenBank/DDBJ whole genome shotgun (WGS) entry which is preliminary data.</text>
</comment>
<feature type="region of interest" description="Disordered" evidence="1">
    <location>
        <begin position="1"/>
        <end position="45"/>
    </location>
</feature>
<reference evidence="2 3" key="1">
    <citation type="submission" date="2022-10" db="EMBL/GenBank/DDBJ databases">
        <title>Comparative genomic analysis of Cohnella hashimotonis sp. nov., isolated from the International Space Station.</title>
        <authorList>
            <person name="Simpson A."/>
            <person name="Venkateswaran K."/>
        </authorList>
    </citation>
    <scope>NUCLEOTIDE SEQUENCE [LARGE SCALE GENOMIC DNA]</scope>
    <source>
        <strain evidence="2 3">DSM 18997</strain>
    </source>
</reference>
<sequence length="45" mass="4310">MKPSAKIKSAGGSRPASSSSDASPGVQTAESAAEEAPVPTAPAAR</sequence>
<dbReference type="AlphaFoldDB" id="A0A9X4QMC4"/>
<protein>
    <submittedName>
        <fullName evidence="2">Uncharacterized protein</fullName>
    </submittedName>
</protein>
<keyword evidence="3" id="KW-1185">Reference proteome</keyword>
<evidence type="ECO:0000313" key="3">
    <source>
        <dbReference type="Proteomes" id="UP001153387"/>
    </source>
</evidence>
<evidence type="ECO:0000256" key="1">
    <source>
        <dbReference type="SAM" id="MobiDB-lite"/>
    </source>
</evidence>
<organism evidence="2 3">
    <name type="scientific">Cohnella ginsengisoli</name>
    <dbReference type="NCBI Taxonomy" id="425004"/>
    <lineage>
        <taxon>Bacteria</taxon>
        <taxon>Bacillati</taxon>
        <taxon>Bacillota</taxon>
        <taxon>Bacilli</taxon>
        <taxon>Bacillales</taxon>
        <taxon>Paenibacillaceae</taxon>
        <taxon>Cohnella</taxon>
    </lineage>
</organism>
<gene>
    <name evidence="2" type="ORF">OMP38_12495</name>
</gene>
<proteinExistence type="predicted"/>
<feature type="compositionally biased region" description="Low complexity" evidence="1">
    <location>
        <begin position="9"/>
        <end position="45"/>
    </location>
</feature>
<dbReference type="EMBL" id="JAPDHZ010000003">
    <property type="protein sequence ID" value="MDG0791598.1"/>
    <property type="molecule type" value="Genomic_DNA"/>
</dbReference>
<evidence type="ECO:0000313" key="2">
    <source>
        <dbReference type="EMBL" id="MDG0791598.1"/>
    </source>
</evidence>
<name>A0A9X4QMC4_9BACL</name>
<accession>A0A9X4QMC4</accession>
<dbReference type="Proteomes" id="UP001153387">
    <property type="component" value="Unassembled WGS sequence"/>
</dbReference>